<evidence type="ECO:0000256" key="9">
    <source>
        <dbReference type="SAM" id="Coils"/>
    </source>
</evidence>
<dbReference type="Proteomes" id="UP000504608">
    <property type="component" value="Unplaced"/>
</dbReference>
<keyword evidence="6" id="KW-0067">ATP-binding</keyword>
<gene>
    <name evidence="12" type="primary">LOC111479061</name>
</gene>
<evidence type="ECO:0000313" key="12">
    <source>
        <dbReference type="RefSeq" id="XP_022979292.1"/>
    </source>
</evidence>
<dbReference type="InterPro" id="IPR050588">
    <property type="entry name" value="WNK_Ser-Thr_kinase"/>
</dbReference>
<name>A0A6J1IND3_CUCMA</name>
<dbReference type="Gene3D" id="3.10.20.90">
    <property type="entry name" value="Phosphatidylinositol 3-kinase Catalytic Subunit, Chain A, domain 1"/>
    <property type="match status" value="1"/>
</dbReference>
<evidence type="ECO:0000256" key="6">
    <source>
        <dbReference type="ARBA" id="ARBA00022840"/>
    </source>
</evidence>
<reference evidence="12" key="1">
    <citation type="submission" date="2025-08" db="UniProtKB">
        <authorList>
            <consortium name="RefSeq"/>
        </authorList>
    </citation>
    <scope>IDENTIFICATION</scope>
    <source>
        <tissue evidence="12">Young leaves</tissue>
    </source>
</reference>
<organism evidence="11 12">
    <name type="scientific">Cucurbita maxima</name>
    <name type="common">Pumpkin</name>
    <name type="synonym">Winter squash</name>
    <dbReference type="NCBI Taxonomy" id="3661"/>
    <lineage>
        <taxon>Eukaryota</taxon>
        <taxon>Viridiplantae</taxon>
        <taxon>Streptophyta</taxon>
        <taxon>Embryophyta</taxon>
        <taxon>Tracheophyta</taxon>
        <taxon>Spermatophyta</taxon>
        <taxon>Magnoliopsida</taxon>
        <taxon>eudicotyledons</taxon>
        <taxon>Gunneridae</taxon>
        <taxon>Pentapetalae</taxon>
        <taxon>rosids</taxon>
        <taxon>fabids</taxon>
        <taxon>Cucurbitales</taxon>
        <taxon>Cucurbitaceae</taxon>
        <taxon>Cucurbiteae</taxon>
        <taxon>Cucurbita</taxon>
    </lineage>
</organism>
<dbReference type="SUPFAM" id="SSF56112">
    <property type="entry name" value="Protein kinase-like (PK-like)"/>
    <property type="match status" value="1"/>
</dbReference>
<dbReference type="GO" id="GO:0004674">
    <property type="term" value="F:protein serine/threonine kinase activity"/>
    <property type="evidence" value="ECO:0007669"/>
    <property type="project" value="UniProtKB-KW"/>
</dbReference>
<evidence type="ECO:0000259" key="10">
    <source>
        <dbReference type="PROSITE" id="PS50011"/>
    </source>
</evidence>
<proteinExistence type="predicted"/>
<dbReference type="InterPro" id="IPR008271">
    <property type="entry name" value="Ser/Thr_kinase_AS"/>
</dbReference>
<dbReference type="PROSITE" id="PS50011">
    <property type="entry name" value="PROTEIN_KINASE_DOM"/>
    <property type="match status" value="1"/>
</dbReference>
<keyword evidence="11" id="KW-1185">Reference proteome</keyword>
<evidence type="ECO:0000256" key="2">
    <source>
        <dbReference type="ARBA" id="ARBA00022527"/>
    </source>
</evidence>
<dbReference type="Pfam" id="PF12202">
    <property type="entry name" value="OSR1_C"/>
    <property type="match status" value="1"/>
</dbReference>
<dbReference type="GeneID" id="111479061"/>
<protein>
    <recommendedName>
        <fullName evidence="1">non-specific serine/threonine protein kinase</fullName>
        <ecNumber evidence="1">2.7.11.1</ecNumber>
    </recommendedName>
</protein>
<dbReference type="FunFam" id="3.30.200.20:FF:000075">
    <property type="entry name" value="Probable serine/threonine-protein kinase WNK1"/>
    <property type="match status" value="1"/>
</dbReference>
<evidence type="ECO:0000256" key="4">
    <source>
        <dbReference type="ARBA" id="ARBA00022741"/>
    </source>
</evidence>
<dbReference type="RefSeq" id="XP_022979292.1">
    <property type="nucleotide sequence ID" value="XM_023123524.1"/>
</dbReference>
<dbReference type="PROSITE" id="PS00108">
    <property type="entry name" value="PROTEIN_KINASE_ST"/>
    <property type="match status" value="1"/>
</dbReference>
<keyword evidence="3" id="KW-0808">Transferase</keyword>
<keyword evidence="2" id="KW-0723">Serine/threonine-protein kinase</keyword>
<dbReference type="InterPro" id="IPR011009">
    <property type="entry name" value="Kinase-like_dom_sf"/>
</dbReference>
<dbReference type="EC" id="2.7.11.1" evidence="1"/>
<dbReference type="InterPro" id="IPR024678">
    <property type="entry name" value="Kinase_OSR1/WNK_CCT"/>
</dbReference>
<dbReference type="CDD" id="cd13983">
    <property type="entry name" value="STKc_WNK"/>
    <property type="match status" value="1"/>
</dbReference>
<dbReference type="SMART" id="SM00220">
    <property type="entry name" value="S_TKc"/>
    <property type="match status" value="1"/>
</dbReference>
<feature type="domain" description="Protein kinase" evidence="10">
    <location>
        <begin position="17"/>
        <end position="274"/>
    </location>
</feature>
<feature type="coiled-coil region" evidence="9">
    <location>
        <begin position="587"/>
        <end position="621"/>
    </location>
</feature>
<keyword evidence="4" id="KW-0547">Nucleotide-binding</keyword>
<dbReference type="CDD" id="cd14686">
    <property type="entry name" value="bZIP"/>
    <property type="match status" value="1"/>
</dbReference>
<dbReference type="FunFam" id="1.10.510.10:FF:000046">
    <property type="entry name" value="probable serine/threonine-protein kinase WNK9"/>
    <property type="match status" value="1"/>
</dbReference>
<dbReference type="GO" id="GO:0005524">
    <property type="term" value="F:ATP binding"/>
    <property type="evidence" value="ECO:0007669"/>
    <property type="project" value="UniProtKB-KW"/>
</dbReference>
<accession>A0A6J1IND3</accession>
<evidence type="ECO:0000256" key="5">
    <source>
        <dbReference type="ARBA" id="ARBA00022777"/>
    </source>
</evidence>
<dbReference type="Pfam" id="PF00069">
    <property type="entry name" value="Pkinase"/>
    <property type="match status" value="1"/>
</dbReference>
<dbReference type="Gene3D" id="3.30.200.20">
    <property type="entry name" value="Phosphorylase Kinase, domain 1"/>
    <property type="match status" value="1"/>
</dbReference>
<dbReference type="KEGG" id="cmax:111479061"/>
<comment type="catalytic activity">
    <reaction evidence="8">
        <text>L-seryl-[protein] + ATP = O-phospho-L-seryl-[protein] + ADP + H(+)</text>
        <dbReference type="Rhea" id="RHEA:17989"/>
        <dbReference type="Rhea" id="RHEA-COMP:9863"/>
        <dbReference type="Rhea" id="RHEA-COMP:11604"/>
        <dbReference type="ChEBI" id="CHEBI:15378"/>
        <dbReference type="ChEBI" id="CHEBI:29999"/>
        <dbReference type="ChEBI" id="CHEBI:30616"/>
        <dbReference type="ChEBI" id="CHEBI:83421"/>
        <dbReference type="ChEBI" id="CHEBI:456216"/>
        <dbReference type="EC" id="2.7.11.1"/>
    </reaction>
</comment>
<keyword evidence="5 12" id="KW-0418">Kinase</keyword>
<evidence type="ECO:0000256" key="1">
    <source>
        <dbReference type="ARBA" id="ARBA00012513"/>
    </source>
</evidence>
<dbReference type="Gene3D" id="1.10.510.10">
    <property type="entry name" value="Transferase(Phosphotransferase) domain 1"/>
    <property type="match status" value="1"/>
</dbReference>
<evidence type="ECO:0000256" key="8">
    <source>
        <dbReference type="ARBA" id="ARBA00048679"/>
    </source>
</evidence>
<evidence type="ECO:0000256" key="7">
    <source>
        <dbReference type="ARBA" id="ARBA00047899"/>
    </source>
</evidence>
<comment type="catalytic activity">
    <reaction evidence="7">
        <text>L-threonyl-[protein] + ATP = O-phospho-L-threonyl-[protein] + ADP + H(+)</text>
        <dbReference type="Rhea" id="RHEA:46608"/>
        <dbReference type="Rhea" id="RHEA-COMP:11060"/>
        <dbReference type="Rhea" id="RHEA-COMP:11605"/>
        <dbReference type="ChEBI" id="CHEBI:15378"/>
        <dbReference type="ChEBI" id="CHEBI:30013"/>
        <dbReference type="ChEBI" id="CHEBI:30616"/>
        <dbReference type="ChEBI" id="CHEBI:61977"/>
        <dbReference type="ChEBI" id="CHEBI:456216"/>
        <dbReference type="EC" id="2.7.11.1"/>
    </reaction>
</comment>
<dbReference type="InterPro" id="IPR000719">
    <property type="entry name" value="Prot_kinase_dom"/>
</dbReference>
<keyword evidence="9" id="KW-0175">Coiled coil</keyword>
<dbReference type="PANTHER" id="PTHR13902">
    <property type="entry name" value="SERINE/THREONINE-PROTEIN KINASE WNK WITH NO LYSINE -RELATED"/>
    <property type="match status" value="1"/>
</dbReference>
<evidence type="ECO:0000256" key="3">
    <source>
        <dbReference type="ARBA" id="ARBA00022679"/>
    </source>
</evidence>
<dbReference type="AlphaFoldDB" id="A0A6J1IND3"/>
<dbReference type="OrthoDB" id="4062651at2759"/>
<evidence type="ECO:0000313" key="11">
    <source>
        <dbReference type="Proteomes" id="UP000504608"/>
    </source>
</evidence>
<sequence length="631" mass="70783">MESLDTAAEKDPNGRYVRFDEIVGRGAFKTVYKAFDEVDGIEVAWNQVRIDGFLQSPEDLEKLYSEVLLLKSLRHENIIKFYNSWVDDKNKTVNIITELFTSGNLRQYRKKHKHVNMKAIKNWARQILRGLDYLHSHNPPIIHRDLKGDNIFINGNHGEVKIGDLGLAIILKQPTARSVIGTPEFMAPELYEEEYNELIDVYAFGMCMLEMVTFEYPYSECKNPAQIFKKVTSGIKPASLDKVSDPQTKEFINKCLVPVQDRLSAKELLKDSFLQVENPKESTHDLLQLPNHVPKSINLPKSEPIDIDLKQHSMTTSAESNSGSPLFPDMEFQTMNKNNEFRLRGNKNDDNSVVLTLRIADSNGRVRNIHFTFYLGSDTALSVAAEMAEQLELENHDVDFVAELIDLLITKLVPGWKPLFYYSLNGELSLCGGPPTLLSAKSSIASPWDSMLNGVDDGLQSNGDGGWADDIPNSQIFDTCPSSPSFAKFEDLSSHTSFASELLVKDCSTKSAKVMDCSNIVDGSSKGSSTWSAAELELQGALDVGKLNPMDYFVKNSVMSLANEAAANVMSLTSSCSSLSLTDKDLDAELEMELDAIERHYQQLVEELSRMREEAVEATRKRWIAKKKLIH</sequence>